<dbReference type="Gene3D" id="3.40.50.10240">
    <property type="entry name" value="Thiamin pyrophosphokinase, catalytic domain"/>
    <property type="match status" value="1"/>
</dbReference>
<evidence type="ECO:0000256" key="4">
    <source>
        <dbReference type="ARBA" id="ARBA00022840"/>
    </source>
</evidence>
<keyword evidence="4" id="KW-0067">ATP-binding</keyword>
<dbReference type="EMBL" id="BROH01000007">
    <property type="protein sequence ID" value="GKY88649.1"/>
    <property type="molecule type" value="Genomic_DNA"/>
</dbReference>
<dbReference type="SUPFAM" id="SSF63862">
    <property type="entry name" value="Thiamin pyrophosphokinase, substrate-binding domain"/>
    <property type="match status" value="1"/>
</dbReference>
<dbReference type="CDD" id="cd07995">
    <property type="entry name" value="TPK"/>
    <property type="match status" value="1"/>
</dbReference>
<dbReference type="InterPro" id="IPR036371">
    <property type="entry name" value="TPK_B1-bd_sf"/>
</dbReference>
<evidence type="ECO:0000259" key="6">
    <source>
        <dbReference type="Pfam" id="PF04263"/>
    </source>
</evidence>
<evidence type="ECO:0000256" key="2">
    <source>
        <dbReference type="ARBA" id="ARBA00022741"/>
    </source>
</evidence>
<accession>A0ABQ5LUJ5</accession>
<dbReference type="InterPro" id="IPR053149">
    <property type="entry name" value="TPK"/>
</dbReference>
<sequence>MKAGFAPFSEKVTLLGGGELTPASVSDCLTRAPNLVVCDGAAARALEIGLMPQRVVGDMDSLDDATRARLDPAILHEIAEQESTDFEKALSTVEAPLILGAGFMGGRLDHELACYNALVRHAGQPCILVGERDICFHAPKPVSLMLPVGMRVSLFPMAEVVVDGAGLEWPLDRLRLAPWGRVGTSNRAVAERVEIAPNGHGLLVILPRAGLDAAIAALAG</sequence>
<dbReference type="NCBIfam" id="TIGR01378">
    <property type="entry name" value="thi_PPkinase"/>
    <property type="match status" value="1"/>
</dbReference>
<protein>
    <recommendedName>
        <fullName evidence="5">Thiamine diphosphokinase</fullName>
        <ecNumber evidence="5">2.7.6.2</ecNumber>
    </recommendedName>
</protein>
<gene>
    <name evidence="7" type="ORF">STA1M1_25180</name>
</gene>
<dbReference type="EC" id="2.7.6.2" evidence="5"/>
<dbReference type="InterPro" id="IPR007371">
    <property type="entry name" value="TPK_catalytic"/>
</dbReference>
<evidence type="ECO:0000256" key="5">
    <source>
        <dbReference type="NCBIfam" id="TIGR01378"/>
    </source>
</evidence>
<keyword evidence="1" id="KW-0808">Transferase</keyword>
<comment type="caution">
    <text evidence="7">The sequence shown here is derived from an EMBL/GenBank/DDBJ whole genome shotgun (WGS) entry which is preliminary data.</text>
</comment>
<dbReference type="Proteomes" id="UP001144205">
    <property type="component" value="Unassembled WGS sequence"/>
</dbReference>
<evidence type="ECO:0000313" key="8">
    <source>
        <dbReference type="Proteomes" id="UP001144205"/>
    </source>
</evidence>
<dbReference type="RefSeq" id="WP_281842688.1">
    <property type="nucleotide sequence ID" value="NZ_BROH01000007.1"/>
</dbReference>
<keyword evidence="2" id="KW-0547">Nucleotide-binding</keyword>
<dbReference type="SUPFAM" id="SSF63999">
    <property type="entry name" value="Thiamin pyrophosphokinase, catalytic domain"/>
    <property type="match status" value="1"/>
</dbReference>
<dbReference type="InterPro" id="IPR036759">
    <property type="entry name" value="TPK_catalytic_sf"/>
</dbReference>
<name>A0ABQ5LUJ5_9RHOB</name>
<dbReference type="PANTHER" id="PTHR41299">
    <property type="entry name" value="THIAMINE PYROPHOSPHOKINASE"/>
    <property type="match status" value="1"/>
</dbReference>
<keyword evidence="3" id="KW-0418">Kinase</keyword>
<feature type="domain" description="Thiamin pyrophosphokinase catalytic" evidence="6">
    <location>
        <begin position="29"/>
        <end position="121"/>
    </location>
</feature>
<keyword evidence="8" id="KW-1185">Reference proteome</keyword>
<evidence type="ECO:0000256" key="3">
    <source>
        <dbReference type="ARBA" id="ARBA00022777"/>
    </source>
</evidence>
<evidence type="ECO:0000313" key="7">
    <source>
        <dbReference type="EMBL" id="GKY88649.1"/>
    </source>
</evidence>
<dbReference type="InterPro" id="IPR006282">
    <property type="entry name" value="Thi_PPkinase"/>
</dbReference>
<dbReference type="PANTHER" id="PTHR41299:SF1">
    <property type="entry name" value="THIAMINE PYROPHOSPHOKINASE"/>
    <property type="match status" value="1"/>
</dbReference>
<evidence type="ECO:0000256" key="1">
    <source>
        <dbReference type="ARBA" id="ARBA00022679"/>
    </source>
</evidence>
<dbReference type="Pfam" id="PF04263">
    <property type="entry name" value="TPK_catalytic"/>
    <property type="match status" value="1"/>
</dbReference>
<organism evidence="7 8">
    <name type="scientific">Sinisalibacter aestuarii</name>
    <dbReference type="NCBI Taxonomy" id="2949426"/>
    <lineage>
        <taxon>Bacteria</taxon>
        <taxon>Pseudomonadati</taxon>
        <taxon>Pseudomonadota</taxon>
        <taxon>Alphaproteobacteria</taxon>
        <taxon>Rhodobacterales</taxon>
        <taxon>Roseobacteraceae</taxon>
        <taxon>Sinisalibacter</taxon>
    </lineage>
</organism>
<reference evidence="7" key="1">
    <citation type="journal article" date="2023" name="Int. J. Syst. Evol. Microbiol.">
        <title>Sinisalibacter aestuarii sp. nov., isolated from estuarine sediment of the Arakawa River.</title>
        <authorList>
            <person name="Arafat S.T."/>
            <person name="Hirano S."/>
            <person name="Sato A."/>
            <person name="Takeuchi K."/>
            <person name="Yasuda T."/>
            <person name="Terahara T."/>
            <person name="Hamada M."/>
            <person name="Kobayashi T."/>
        </authorList>
    </citation>
    <scope>NUCLEOTIDE SEQUENCE</scope>
    <source>
        <strain evidence="7">B-399</strain>
    </source>
</reference>
<proteinExistence type="predicted"/>